<organism evidence="2 3">
    <name type="scientific">Dryococelus australis</name>
    <dbReference type="NCBI Taxonomy" id="614101"/>
    <lineage>
        <taxon>Eukaryota</taxon>
        <taxon>Metazoa</taxon>
        <taxon>Ecdysozoa</taxon>
        <taxon>Arthropoda</taxon>
        <taxon>Hexapoda</taxon>
        <taxon>Insecta</taxon>
        <taxon>Pterygota</taxon>
        <taxon>Neoptera</taxon>
        <taxon>Polyneoptera</taxon>
        <taxon>Phasmatodea</taxon>
        <taxon>Verophasmatodea</taxon>
        <taxon>Anareolatae</taxon>
        <taxon>Phasmatidae</taxon>
        <taxon>Eurycanthinae</taxon>
        <taxon>Dryococelus</taxon>
    </lineage>
</organism>
<feature type="region of interest" description="Disordered" evidence="1">
    <location>
        <begin position="1"/>
        <end position="24"/>
    </location>
</feature>
<gene>
    <name evidence="2" type="ORF">PR048_012501</name>
</gene>
<protein>
    <submittedName>
        <fullName evidence="2">Uncharacterized protein</fullName>
    </submittedName>
</protein>
<accession>A0ABQ9HPK3</accession>
<keyword evidence="3" id="KW-1185">Reference proteome</keyword>
<evidence type="ECO:0000313" key="3">
    <source>
        <dbReference type="Proteomes" id="UP001159363"/>
    </source>
</evidence>
<evidence type="ECO:0000313" key="2">
    <source>
        <dbReference type="EMBL" id="KAJ8886291.1"/>
    </source>
</evidence>
<evidence type="ECO:0000256" key="1">
    <source>
        <dbReference type="SAM" id="MobiDB-lite"/>
    </source>
</evidence>
<name>A0ABQ9HPK3_9NEOP</name>
<proteinExistence type="predicted"/>
<feature type="compositionally biased region" description="Basic and acidic residues" evidence="1">
    <location>
        <begin position="1"/>
        <end position="11"/>
    </location>
</feature>
<reference evidence="2 3" key="1">
    <citation type="submission" date="2023-02" db="EMBL/GenBank/DDBJ databases">
        <title>LHISI_Scaffold_Assembly.</title>
        <authorList>
            <person name="Stuart O.P."/>
            <person name="Cleave R."/>
            <person name="Magrath M.J.L."/>
            <person name="Mikheyev A.S."/>
        </authorList>
    </citation>
    <scope>NUCLEOTIDE SEQUENCE [LARGE SCALE GENOMIC DNA]</scope>
    <source>
        <strain evidence="2">Daus_M_001</strain>
        <tissue evidence="2">Leg muscle</tissue>
    </source>
</reference>
<dbReference type="Proteomes" id="UP001159363">
    <property type="component" value="Chromosome X"/>
</dbReference>
<dbReference type="EMBL" id="JARBHB010000004">
    <property type="protein sequence ID" value="KAJ8886291.1"/>
    <property type="molecule type" value="Genomic_DNA"/>
</dbReference>
<comment type="caution">
    <text evidence="2">The sequence shown here is derived from an EMBL/GenBank/DDBJ whole genome shotgun (WGS) entry which is preliminary data.</text>
</comment>
<sequence>MKGRCKRETLKKTRRPVASSSTIPTCKNPGVIRPGIEPGAPCVKFLFTLSVNLRATSRSRQEKDDSLTQHEEEVEDLCAGAHTSSLCFLSRPRKRVESASCTSPQTAFVVRELDKFAVHLGGSLYIAFAHSDCSTPAVRPRGSKKHTPNGSAVESIGMAACSCEV</sequence>